<keyword evidence="2" id="KW-0328">Glycosyltransferase</keyword>
<dbReference type="SUPFAM" id="SSF53448">
    <property type="entry name" value="Nucleotide-diphospho-sugar transferases"/>
    <property type="match status" value="1"/>
</dbReference>
<dbReference type="InterPro" id="IPR029044">
    <property type="entry name" value="Nucleotide-diphossugar_trans"/>
</dbReference>
<comment type="caution">
    <text evidence="5">The sequence shown here is derived from an EMBL/GenBank/DDBJ whole genome shotgun (WGS) entry which is preliminary data.</text>
</comment>
<keyword evidence="3 5" id="KW-0808">Transferase</keyword>
<dbReference type="InterPro" id="IPR050834">
    <property type="entry name" value="Glycosyltransf_2"/>
</dbReference>
<proteinExistence type="inferred from homology"/>
<dbReference type="Proteomes" id="UP000247591">
    <property type="component" value="Unassembled WGS sequence"/>
</dbReference>
<evidence type="ECO:0000313" key="6">
    <source>
        <dbReference type="Proteomes" id="UP000247591"/>
    </source>
</evidence>
<evidence type="ECO:0000313" key="5">
    <source>
        <dbReference type="EMBL" id="PYE20196.1"/>
    </source>
</evidence>
<dbReference type="GO" id="GO:0016757">
    <property type="term" value="F:glycosyltransferase activity"/>
    <property type="evidence" value="ECO:0007669"/>
    <property type="project" value="UniProtKB-KW"/>
</dbReference>
<dbReference type="InterPro" id="IPR001173">
    <property type="entry name" value="Glyco_trans_2-like"/>
</dbReference>
<organism evidence="5 6">
    <name type="scientific">Williamsia limnetica</name>
    <dbReference type="NCBI Taxonomy" id="882452"/>
    <lineage>
        <taxon>Bacteria</taxon>
        <taxon>Bacillati</taxon>
        <taxon>Actinomycetota</taxon>
        <taxon>Actinomycetes</taxon>
        <taxon>Mycobacteriales</taxon>
        <taxon>Nocardiaceae</taxon>
        <taxon>Williamsia</taxon>
    </lineage>
</organism>
<protein>
    <submittedName>
        <fullName evidence="5">Glycosyl transferase family 2</fullName>
    </submittedName>
</protein>
<dbReference type="Gene3D" id="3.90.550.10">
    <property type="entry name" value="Spore Coat Polysaccharide Biosynthesis Protein SpsA, Chain A"/>
    <property type="match status" value="1"/>
</dbReference>
<reference evidence="5 6" key="1">
    <citation type="submission" date="2018-06" db="EMBL/GenBank/DDBJ databases">
        <title>Genomic Encyclopedia of Type Strains, Phase IV (KMG-IV): sequencing the most valuable type-strain genomes for metagenomic binning, comparative biology and taxonomic classification.</title>
        <authorList>
            <person name="Goeker M."/>
        </authorList>
    </citation>
    <scope>NUCLEOTIDE SEQUENCE [LARGE SCALE GENOMIC DNA]</scope>
    <source>
        <strain evidence="5 6">DSM 45521</strain>
    </source>
</reference>
<evidence type="ECO:0000256" key="1">
    <source>
        <dbReference type="ARBA" id="ARBA00006739"/>
    </source>
</evidence>
<dbReference type="CDD" id="cd00761">
    <property type="entry name" value="Glyco_tranf_GTA_type"/>
    <property type="match status" value="1"/>
</dbReference>
<evidence type="ECO:0000259" key="4">
    <source>
        <dbReference type="Pfam" id="PF00535"/>
    </source>
</evidence>
<dbReference type="AlphaFoldDB" id="A0A318RSF7"/>
<evidence type="ECO:0000256" key="2">
    <source>
        <dbReference type="ARBA" id="ARBA00022676"/>
    </source>
</evidence>
<dbReference type="PANTHER" id="PTHR43685">
    <property type="entry name" value="GLYCOSYLTRANSFERASE"/>
    <property type="match status" value="1"/>
</dbReference>
<dbReference type="Pfam" id="PF00535">
    <property type="entry name" value="Glycos_transf_2"/>
    <property type="match status" value="1"/>
</dbReference>
<dbReference type="PANTHER" id="PTHR43685:SF5">
    <property type="entry name" value="GLYCOSYLTRANSFERASE EPSE-RELATED"/>
    <property type="match status" value="1"/>
</dbReference>
<comment type="similarity">
    <text evidence="1">Belongs to the glycosyltransferase 2 family.</text>
</comment>
<feature type="domain" description="Glycosyltransferase 2-like" evidence="4">
    <location>
        <begin position="5"/>
        <end position="152"/>
    </location>
</feature>
<sequence>MIKVSVVMATFNDESTIRESIESVLRQTFEHWELLVVDDGSSDTTASIVERIAAKDARVRLIQMSRNGGSGAARNEGIRVASGTYIAVLDADDLALEDRLSVQVDVMESNPDLVAVASQIAEFGPWGGPVVSAWSTEDSAVQRRQFEYKMPIPHPSTMFRAETIKSVGGYDENCRRAQDFALFLKLRDLRVRCLPEVLVHYRTDRPVSFKYVRRNQQYADLAMTRHRLSLMGHDEADIPTEPRWSAATEIRALKSWLVRSTRERLSHR</sequence>
<gene>
    <name evidence="5" type="ORF">DFR67_102334</name>
</gene>
<keyword evidence="6" id="KW-1185">Reference proteome</keyword>
<dbReference type="EMBL" id="QJSP01000002">
    <property type="protein sequence ID" value="PYE20196.1"/>
    <property type="molecule type" value="Genomic_DNA"/>
</dbReference>
<name>A0A318RSF7_WILLI</name>
<evidence type="ECO:0000256" key="3">
    <source>
        <dbReference type="ARBA" id="ARBA00022679"/>
    </source>
</evidence>
<accession>A0A318RSF7</accession>